<dbReference type="AlphaFoldDB" id="A0A420E609"/>
<dbReference type="PROSITE" id="PS51257">
    <property type="entry name" value="PROKAR_LIPOPROTEIN"/>
    <property type="match status" value="1"/>
</dbReference>
<keyword evidence="3" id="KW-0998">Cell outer membrane</keyword>
<dbReference type="Gene3D" id="3.30.1330.60">
    <property type="entry name" value="OmpA-like domain"/>
    <property type="match status" value="1"/>
</dbReference>
<comment type="caution">
    <text evidence="7">The sequence shown here is derived from an EMBL/GenBank/DDBJ whole genome shotgun (WGS) entry which is preliminary data.</text>
</comment>
<evidence type="ECO:0000256" key="3">
    <source>
        <dbReference type="ARBA" id="ARBA00023237"/>
    </source>
</evidence>
<dbReference type="PRINTS" id="PR01021">
    <property type="entry name" value="OMPADOMAIN"/>
</dbReference>
<dbReference type="InterPro" id="IPR036737">
    <property type="entry name" value="OmpA-like_sf"/>
</dbReference>
<feature type="signal peptide" evidence="5">
    <location>
        <begin position="1"/>
        <end position="23"/>
    </location>
</feature>
<evidence type="ECO:0000256" key="2">
    <source>
        <dbReference type="ARBA" id="ARBA00023136"/>
    </source>
</evidence>
<evidence type="ECO:0000256" key="4">
    <source>
        <dbReference type="PROSITE-ProRule" id="PRU00473"/>
    </source>
</evidence>
<gene>
    <name evidence="7" type="ORF">DBZ36_20385</name>
</gene>
<protein>
    <submittedName>
        <fullName evidence="7">OmpA family protein</fullName>
    </submittedName>
</protein>
<keyword evidence="2 4" id="KW-0472">Membrane</keyword>
<evidence type="ECO:0000256" key="1">
    <source>
        <dbReference type="ARBA" id="ARBA00004442"/>
    </source>
</evidence>
<organism evidence="7 8">
    <name type="scientific">Alginatibacterium sediminis</name>
    <dbReference type="NCBI Taxonomy" id="2164068"/>
    <lineage>
        <taxon>Bacteria</taxon>
        <taxon>Pseudomonadati</taxon>
        <taxon>Pseudomonadota</taxon>
        <taxon>Gammaproteobacteria</taxon>
        <taxon>Alteromonadales</taxon>
        <taxon>Alteromonadaceae</taxon>
        <taxon>Alginatibacterium</taxon>
    </lineage>
</organism>
<keyword evidence="8" id="KW-1185">Reference proteome</keyword>
<dbReference type="EMBL" id="RAQO01000013">
    <property type="protein sequence ID" value="RKF12821.1"/>
    <property type="molecule type" value="Genomic_DNA"/>
</dbReference>
<sequence length="200" mass="22217">MKRLLALSLLLVMAACSSEPEQATSYQAPQSQDLNDDDLDGVINARDLCLETPPNAVVGNNGCETMLSQELENELLVFFKHDSASIEQDFINELEIYAAFLSQNPSLEVLIQAYASEPGSQAYNQDLSERRANRVQQSLVKLGVDKNRIEIQAVGEAQSINASSTQQQTLSRYARVATQHSEQQAKLKWSVFREQRGALL</sequence>
<dbReference type="InterPro" id="IPR050330">
    <property type="entry name" value="Bact_OuterMem_StrucFunc"/>
</dbReference>
<dbReference type="Proteomes" id="UP000286482">
    <property type="component" value="Unassembled WGS sequence"/>
</dbReference>
<dbReference type="InterPro" id="IPR006664">
    <property type="entry name" value="OMP_bac"/>
</dbReference>
<evidence type="ECO:0000313" key="8">
    <source>
        <dbReference type="Proteomes" id="UP000286482"/>
    </source>
</evidence>
<dbReference type="CDD" id="cd07185">
    <property type="entry name" value="OmpA_C-like"/>
    <property type="match status" value="1"/>
</dbReference>
<dbReference type="Pfam" id="PF00691">
    <property type="entry name" value="OmpA"/>
    <property type="match status" value="1"/>
</dbReference>
<dbReference type="PANTHER" id="PTHR30329:SF21">
    <property type="entry name" value="LIPOPROTEIN YIAD-RELATED"/>
    <property type="match status" value="1"/>
</dbReference>
<accession>A0A420E609</accession>
<evidence type="ECO:0000313" key="7">
    <source>
        <dbReference type="EMBL" id="RKF12821.1"/>
    </source>
</evidence>
<comment type="subcellular location">
    <subcellularLocation>
        <location evidence="1">Cell outer membrane</location>
    </subcellularLocation>
</comment>
<feature type="domain" description="OmpA-like" evidence="6">
    <location>
        <begin position="66"/>
        <end position="200"/>
    </location>
</feature>
<keyword evidence="5" id="KW-0732">Signal</keyword>
<proteinExistence type="predicted"/>
<feature type="chain" id="PRO_5019122806" evidence="5">
    <location>
        <begin position="24"/>
        <end position="200"/>
    </location>
</feature>
<dbReference type="OrthoDB" id="9805832at2"/>
<name>A0A420E609_9ALTE</name>
<reference evidence="7 8" key="1">
    <citation type="submission" date="2018-09" db="EMBL/GenBank/DDBJ databases">
        <authorList>
            <person name="Wang Z."/>
        </authorList>
    </citation>
    <scope>NUCLEOTIDE SEQUENCE [LARGE SCALE GENOMIC DNA]</scope>
    <source>
        <strain evidence="7 8">ALS 81</strain>
    </source>
</reference>
<dbReference type="RefSeq" id="WP_120356828.1">
    <property type="nucleotide sequence ID" value="NZ_RAQO01000013.1"/>
</dbReference>
<dbReference type="InterPro" id="IPR006665">
    <property type="entry name" value="OmpA-like"/>
</dbReference>
<dbReference type="PROSITE" id="PS51123">
    <property type="entry name" value="OMPA_2"/>
    <property type="match status" value="1"/>
</dbReference>
<dbReference type="GO" id="GO:0009279">
    <property type="term" value="C:cell outer membrane"/>
    <property type="evidence" value="ECO:0007669"/>
    <property type="project" value="UniProtKB-SubCell"/>
</dbReference>
<dbReference type="SUPFAM" id="SSF103088">
    <property type="entry name" value="OmpA-like"/>
    <property type="match status" value="1"/>
</dbReference>
<evidence type="ECO:0000256" key="5">
    <source>
        <dbReference type="SAM" id="SignalP"/>
    </source>
</evidence>
<dbReference type="PANTHER" id="PTHR30329">
    <property type="entry name" value="STATOR ELEMENT OF FLAGELLAR MOTOR COMPLEX"/>
    <property type="match status" value="1"/>
</dbReference>
<evidence type="ECO:0000259" key="6">
    <source>
        <dbReference type="PROSITE" id="PS51123"/>
    </source>
</evidence>